<dbReference type="Proteomes" id="UP000019277">
    <property type="component" value="Unassembled WGS sequence"/>
</dbReference>
<organism evidence="7 8">
    <name type="scientific">Actinokineospora spheciospongiae</name>
    <dbReference type="NCBI Taxonomy" id="909613"/>
    <lineage>
        <taxon>Bacteria</taxon>
        <taxon>Bacillati</taxon>
        <taxon>Actinomycetota</taxon>
        <taxon>Actinomycetes</taxon>
        <taxon>Pseudonocardiales</taxon>
        <taxon>Pseudonocardiaceae</taxon>
        <taxon>Actinokineospora</taxon>
    </lineage>
</organism>
<dbReference type="PATRIC" id="fig|909613.9.peg.3241"/>
<sequence length="324" mass="35012">MDMSQPIVVVLHGADRPPAMGPVEALSRVRYTNAGGLWSALNGAHALFVWDSRTPVLARVWDAADSLRWVHAASAGVDNLLFPGLRDSDVLLTNSRGVFDEPMAEYVLGLVLAFAKDLPTTIRLQQRRHWSHRETERLAGSRALVVGTGPIGRAIGRKLGAAGVIVSGVGRVARAADPDLGDVVPMAGLRSALPHHDWVVLAAPLTPETTGLIDAAALRAMRGTARLVNVGRGGLVVQPDLIDALDSREIAGAAFDVFRDDPLPPSSPLWDMPNVLISPHMSGDVVGWREELVRRFQDNLERFRDGRPLVNLVDKRRGYVRGGS</sequence>
<dbReference type="RefSeq" id="WP_035283243.1">
    <property type="nucleotide sequence ID" value="NZ_AYXG01000109.1"/>
</dbReference>
<name>W7IXD8_9PSEU</name>
<dbReference type="EMBL" id="AYXG01000109">
    <property type="protein sequence ID" value="EWC61502.1"/>
    <property type="molecule type" value="Genomic_DNA"/>
</dbReference>
<dbReference type="Gene3D" id="3.40.50.720">
    <property type="entry name" value="NAD(P)-binding Rossmann-like Domain"/>
    <property type="match status" value="2"/>
</dbReference>
<dbReference type="GO" id="GO:0051287">
    <property type="term" value="F:NAD binding"/>
    <property type="evidence" value="ECO:0007669"/>
    <property type="project" value="InterPro"/>
</dbReference>
<dbReference type="STRING" id="909613.UO65_3240"/>
<dbReference type="eggNOG" id="COG0111">
    <property type="taxonomic scope" value="Bacteria"/>
</dbReference>
<evidence type="ECO:0000313" key="8">
    <source>
        <dbReference type="Proteomes" id="UP000019277"/>
    </source>
</evidence>
<gene>
    <name evidence="7" type="ORF">UO65_3240</name>
</gene>
<dbReference type="SUPFAM" id="SSF52283">
    <property type="entry name" value="Formate/glycerate dehydrogenase catalytic domain-like"/>
    <property type="match status" value="1"/>
</dbReference>
<dbReference type="OrthoDB" id="4324715at2"/>
<dbReference type="EC" id="1.1.1.95" evidence="7"/>
<feature type="domain" description="D-isomer specific 2-hydroxyacid dehydrogenase catalytic" evidence="5">
    <location>
        <begin position="38"/>
        <end position="313"/>
    </location>
</feature>
<evidence type="ECO:0000256" key="1">
    <source>
        <dbReference type="ARBA" id="ARBA00005854"/>
    </source>
</evidence>
<dbReference type="GO" id="GO:0004617">
    <property type="term" value="F:phosphoglycerate dehydrogenase activity"/>
    <property type="evidence" value="ECO:0007669"/>
    <property type="project" value="UniProtKB-EC"/>
</dbReference>
<comment type="caution">
    <text evidence="7">The sequence shown here is derived from an EMBL/GenBank/DDBJ whole genome shotgun (WGS) entry which is preliminary data.</text>
</comment>
<dbReference type="InterPro" id="IPR036291">
    <property type="entry name" value="NAD(P)-bd_dom_sf"/>
</dbReference>
<evidence type="ECO:0000256" key="3">
    <source>
        <dbReference type="ARBA" id="ARBA00023027"/>
    </source>
</evidence>
<dbReference type="InterPro" id="IPR006139">
    <property type="entry name" value="D-isomer_2_OHA_DH_cat_dom"/>
</dbReference>
<feature type="domain" description="D-isomer specific 2-hydroxyacid dehydrogenase NAD-binding" evidence="6">
    <location>
        <begin position="108"/>
        <end position="282"/>
    </location>
</feature>
<comment type="similarity">
    <text evidence="1 4">Belongs to the D-isomer specific 2-hydroxyacid dehydrogenase family.</text>
</comment>
<protein>
    <submittedName>
        <fullName evidence="7">D-3-phosphoglycerate dehydrogenase</fullName>
        <ecNumber evidence="7">1.1.1.95</ecNumber>
    </submittedName>
</protein>
<dbReference type="InterPro" id="IPR029753">
    <property type="entry name" value="D-isomer_DH_CS"/>
</dbReference>
<dbReference type="Pfam" id="PF02826">
    <property type="entry name" value="2-Hacid_dh_C"/>
    <property type="match status" value="1"/>
</dbReference>
<dbReference type="Pfam" id="PF00389">
    <property type="entry name" value="2-Hacid_dh"/>
    <property type="match status" value="1"/>
</dbReference>
<keyword evidence="3" id="KW-0520">NAD</keyword>
<dbReference type="AlphaFoldDB" id="W7IXD8"/>
<keyword evidence="8" id="KW-1185">Reference proteome</keyword>
<evidence type="ECO:0000259" key="6">
    <source>
        <dbReference type="Pfam" id="PF02826"/>
    </source>
</evidence>
<evidence type="ECO:0000259" key="5">
    <source>
        <dbReference type="Pfam" id="PF00389"/>
    </source>
</evidence>
<dbReference type="PROSITE" id="PS00671">
    <property type="entry name" value="D_2_HYDROXYACID_DH_3"/>
    <property type="match status" value="1"/>
</dbReference>
<evidence type="ECO:0000256" key="4">
    <source>
        <dbReference type="RuleBase" id="RU003719"/>
    </source>
</evidence>
<dbReference type="SUPFAM" id="SSF51735">
    <property type="entry name" value="NAD(P)-binding Rossmann-fold domains"/>
    <property type="match status" value="1"/>
</dbReference>
<evidence type="ECO:0000313" key="7">
    <source>
        <dbReference type="EMBL" id="EWC61502.1"/>
    </source>
</evidence>
<accession>A0A8E3BIM2</accession>
<reference evidence="7 8" key="1">
    <citation type="journal article" date="2014" name="Genome Announc.">
        <title>Draft Genome Sequence of the Antitrypanosomally Active Sponge-Associated Bacterium Actinokineospora sp. Strain EG49.</title>
        <authorList>
            <person name="Harjes J."/>
            <person name="Ryu T."/>
            <person name="Abdelmohsen U.R."/>
            <person name="Moitinho-Silva L."/>
            <person name="Horn H."/>
            <person name="Ravasi T."/>
            <person name="Hentschel U."/>
        </authorList>
    </citation>
    <scope>NUCLEOTIDE SEQUENCE [LARGE SCALE GENOMIC DNA]</scope>
    <source>
        <strain evidence="7 8">EG49</strain>
    </source>
</reference>
<accession>W7IXD8</accession>
<dbReference type="PANTHER" id="PTHR43333:SF1">
    <property type="entry name" value="D-ISOMER SPECIFIC 2-HYDROXYACID DEHYDROGENASE NAD-BINDING DOMAIN-CONTAINING PROTEIN"/>
    <property type="match status" value="1"/>
</dbReference>
<proteinExistence type="inferred from homology"/>
<dbReference type="PANTHER" id="PTHR43333">
    <property type="entry name" value="2-HACID_DH_C DOMAIN-CONTAINING PROTEIN"/>
    <property type="match status" value="1"/>
</dbReference>
<keyword evidence="2 4" id="KW-0560">Oxidoreductase</keyword>
<evidence type="ECO:0000256" key="2">
    <source>
        <dbReference type="ARBA" id="ARBA00023002"/>
    </source>
</evidence>
<dbReference type="InterPro" id="IPR006140">
    <property type="entry name" value="D-isomer_DH_NAD-bd"/>
</dbReference>
<dbReference type="CDD" id="cd05300">
    <property type="entry name" value="2-Hacid_dh_1"/>
    <property type="match status" value="1"/>
</dbReference>